<gene>
    <name evidence="1" type="ORF">CGZ75_23910</name>
</gene>
<proteinExistence type="predicted"/>
<dbReference type="AlphaFoldDB" id="A0A229NTM6"/>
<sequence>MSTTSTYDKATHRIQSNLETLIRQYFIDESTNTLLPIRSYTELSSDAKRLYKPLTKGALARLAGVRPNVITEICHLQRGTLNIYHLSSIAEALKIKNINDIIELR</sequence>
<organism evidence="1 2">
    <name type="scientific">Paenibacillus herberti</name>
    <dbReference type="NCBI Taxonomy" id="1619309"/>
    <lineage>
        <taxon>Bacteria</taxon>
        <taxon>Bacillati</taxon>
        <taxon>Bacillota</taxon>
        <taxon>Bacilli</taxon>
        <taxon>Bacillales</taxon>
        <taxon>Paenibacillaceae</taxon>
        <taxon>Paenibacillus</taxon>
    </lineage>
</organism>
<dbReference type="RefSeq" id="WP_089526935.1">
    <property type="nucleotide sequence ID" value="NZ_NMUQ01000004.1"/>
</dbReference>
<keyword evidence="2" id="KW-1185">Reference proteome</keyword>
<comment type="caution">
    <text evidence="1">The sequence shown here is derived from an EMBL/GenBank/DDBJ whole genome shotgun (WGS) entry which is preliminary data.</text>
</comment>
<name>A0A229NTM6_9BACL</name>
<reference evidence="1 2" key="1">
    <citation type="submission" date="2017-07" db="EMBL/GenBank/DDBJ databases">
        <title>Paenibacillus herberti R33 genome sequencing and assembly.</title>
        <authorList>
            <person name="Su W."/>
        </authorList>
    </citation>
    <scope>NUCLEOTIDE SEQUENCE [LARGE SCALE GENOMIC DNA]</scope>
    <source>
        <strain evidence="1 2">R33</strain>
    </source>
</reference>
<protein>
    <recommendedName>
        <fullName evidence="3">HTH cro/C1-type domain-containing protein</fullName>
    </recommendedName>
</protein>
<dbReference type="Proteomes" id="UP000215145">
    <property type="component" value="Unassembled WGS sequence"/>
</dbReference>
<evidence type="ECO:0008006" key="3">
    <source>
        <dbReference type="Google" id="ProtNLM"/>
    </source>
</evidence>
<evidence type="ECO:0000313" key="1">
    <source>
        <dbReference type="EMBL" id="OXM13206.1"/>
    </source>
</evidence>
<dbReference type="OrthoDB" id="9805309at2"/>
<dbReference type="EMBL" id="NMUQ01000004">
    <property type="protein sequence ID" value="OXM13206.1"/>
    <property type="molecule type" value="Genomic_DNA"/>
</dbReference>
<evidence type="ECO:0000313" key="2">
    <source>
        <dbReference type="Proteomes" id="UP000215145"/>
    </source>
</evidence>
<accession>A0A229NTM6</accession>